<sequence length="525" mass="57815">MGLICGHSHITYNMTSSNNFEQEIAAKHTRLVTAFDSGITKPIEARRQQLRQLYFAIADNEEALKESLVKDLYRSPIETEILELHLIYAEIEAAIKNLGKWAADESIWGDIRVAAARPKLKKSPYGAVLILGPWNYPLVSTLIPVASAIAAGNTVLLKPTEMAPNSTELLCSILGKYLNPNVFQSVLGSVPESTYLLSLKWGKIMVTGSCGVGKIVATAAAKNLTPVVLELGGKSPVVITANADLQVAAKRIAWGKFINAGQTCIAPDYVLVDSKAAKKFIREFIDATVAMYQNLDKDSRDFAHIVNSRLWHRMVTLVQNTKGQVVFQHGQPDEGTRFFPPTVVTDVGIDDVLMEEEIFGPILPVIAVDNVVQNASRLIARNDHPLALYIFTNDETEADRLIETTRSGAVLINDTVLQGGSVGVPFGGVGSSGTGRYHGKYGFDEFTYERPVLTQSLALEKFMKARYPPYNFAKLKALRRLGRRNPRFAREGSLEDSFLKRVLDSKLFWIALIFGGKAYAMSAHL</sequence>
<dbReference type="AlphaFoldDB" id="A0A2T0FIP4"/>
<evidence type="ECO:0000256" key="2">
    <source>
        <dbReference type="ARBA" id="ARBA00023002"/>
    </source>
</evidence>
<evidence type="ECO:0000256" key="1">
    <source>
        <dbReference type="ARBA" id="ARBA00009986"/>
    </source>
</evidence>
<accession>A0A2T0FIP4</accession>
<dbReference type="Gene3D" id="3.40.309.10">
    <property type="entry name" value="Aldehyde Dehydrogenase, Chain A, domain 2"/>
    <property type="match status" value="1"/>
</dbReference>
<keyword evidence="3" id="KW-0520">NAD</keyword>
<feature type="domain" description="Aldehyde dehydrogenase" evidence="8">
    <location>
        <begin position="34"/>
        <end position="449"/>
    </location>
</feature>
<dbReference type="InterPro" id="IPR012394">
    <property type="entry name" value="Aldehyde_DH_NAD(P)"/>
</dbReference>
<dbReference type="PROSITE" id="PS00070">
    <property type="entry name" value="ALDEHYDE_DEHYDR_CYS"/>
    <property type="match status" value="1"/>
</dbReference>
<evidence type="ECO:0000256" key="7">
    <source>
        <dbReference type="RuleBase" id="RU003345"/>
    </source>
</evidence>
<dbReference type="EMBL" id="NDIQ01000021">
    <property type="protein sequence ID" value="PRT54827.1"/>
    <property type="molecule type" value="Genomic_DNA"/>
</dbReference>
<dbReference type="Proteomes" id="UP000238350">
    <property type="component" value="Unassembled WGS sequence"/>
</dbReference>
<feature type="active site" evidence="5">
    <location>
        <position position="264"/>
    </location>
</feature>
<dbReference type="GO" id="GO:0004029">
    <property type="term" value="F:aldehyde dehydrogenase (NAD+) activity"/>
    <property type="evidence" value="ECO:0007669"/>
    <property type="project" value="TreeGrafter"/>
</dbReference>
<evidence type="ECO:0000256" key="3">
    <source>
        <dbReference type="ARBA" id="ARBA00023027"/>
    </source>
</evidence>
<dbReference type="Gene3D" id="3.40.605.10">
    <property type="entry name" value="Aldehyde Dehydrogenase, Chain A, domain 1"/>
    <property type="match status" value="1"/>
</dbReference>
<dbReference type="FunFam" id="3.40.605.10:FF:000004">
    <property type="entry name" value="Aldehyde dehydrogenase"/>
    <property type="match status" value="1"/>
</dbReference>
<evidence type="ECO:0000259" key="8">
    <source>
        <dbReference type="Pfam" id="PF00171"/>
    </source>
</evidence>
<organism evidence="9 10">
    <name type="scientific">Wickerhamiella sorbophila</name>
    <dbReference type="NCBI Taxonomy" id="45607"/>
    <lineage>
        <taxon>Eukaryota</taxon>
        <taxon>Fungi</taxon>
        <taxon>Dikarya</taxon>
        <taxon>Ascomycota</taxon>
        <taxon>Saccharomycotina</taxon>
        <taxon>Dipodascomycetes</taxon>
        <taxon>Dipodascales</taxon>
        <taxon>Trichomonascaceae</taxon>
        <taxon>Wickerhamiella</taxon>
    </lineage>
</organism>
<dbReference type="Pfam" id="PF00171">
    <property type="entry name" value="Aldedh"/>
    <property type="match status" value="1"/>
</dbReference>
<dbReference type="InterPro" id="IPR016163">
    <property type="entry name" value="Ald_DH_C"/>
</dbReference>
<keyword evidence="2 4" id="KW-0560">Oxidoreductase</keyword>
<comment type="similarity">
    <text evidence="1 4 7">Belongs to the aldehyde dehydrogenase family.</text>
</comment>
<proteinExistence type="inferred from homology"/>
<dbReference type="GO" id="GO:0005737">
    <property type="term" value="C:cytoplasm"/>
    <property type="evidence" value="ECO:0007669"/>
    <property type="project" value="TreeGrafter"/>
</dbReference>
<dbReference type="GO" id="GO:0006081">
    <property type="term" value="P:aldehyde metabolic process"/>
    <property type="evidence" value="ECO:0007669"/>
    <property type="project" value="InterPro"/>
</dbReference>
<keyword evidence="10" id="KW-1185">Reference proteome</keyword>
<dbReference type="SUPFAM" id="SSF53720">
    <property type="entry name" value="ALDH-like"/>
    <property type="match status" value="1"/>
</dbReference>
<evidence type="ECO:0000256" key="4">
    <source>
        <dbReference type="PIRNR" id="PIRNR036492"/>
    </source>
</evidence>
<evidence type="ECO:0000256" key="5">
    <source>
        <dbReference type="PIRSR" id="PIRSR036492-1"/>
    </source>
</evidence>
<name>A0A2T0FIP4_9ASCO</name>
<reference evidence="9 10" key="1">
    <citation type="submission" date="2017-04" db="EMBL/GenBank/DDBJ databases">
        <title>Genome sequencing of [Candida] sorbophila.</title>
        <authorList>
            <person name="Ahn J.O."/>
        </authorList>
    </citation>
    <scope>NUCLEOTIDE SEQUENCE [LARGE SCALE GENOMIC DNA]</scope>
    <source>
        <strain evidence="9 10">DS02</strain>
    </source>
</reference>
<dbReference type="STRING" id="45607.A0A2T0FIP4"/>
<dbReference type="InterPro" id="IPR015590">
    <property type="entry name" value="Aldehyde_DH_dom"/>
</dbReference>
<dbReference type="PANTHER" id="PTHR43570">
    <property type="entry name" value="ALDEHYDE DEHYDROGENASE"/>
    <property type="match status" value="1"/>
</dbReference>
<dbReference type="PIRSF" id="PIRSF036492">
    <property type="entry name" value="ALDH"/>
    <property type="match status" value="1"/>
</dbReference>
<protein>
    <recommendedName>
        <fullName evidence="4">Aldehyde dehydrogenase</fullName>
    </recommendedName>
</protein>
<dbReference type="RefSeq" id="XP_024664772.1">
    <property type="nucleotide sequence ID" value="XM_024809004.1"/>
</dbReference>
<dbReference type="FunFam" id="3.40.309.10:FF:000003">
    <property type="entry name" value="Aldehyde dehydrogenase"/>
    <property type="match status" value="1"/>
</dbReference>
<gene>
    <name evidence="9" type="ORF">B9G98_02447</name>
</gene>
<dbReference type="InterPro" id="IPR029510">
    <property type="entry name" value="Ald_DH_CS_GLU"/>
</dbReference>
<comment type="caution">
    <text evidence="9">The sequence shown here is derived from an EMBL/GenBank/DDBJ whole genome shotgun (WGS) entry which is preliminary data.</text>
</comment>
<evidence type="ECO:0000313" key="9">
    <source>
        <dbReference type="EMBL" id="PRT54827.1"/>
    </source>
</evidence>
<dbReference type="InterPro" id="IPR016160">
    <property type="entry name" value="Ald_DH_CS_CYS"/>
</dbReference>
<dbReference type="OrthoDB" id="440325at2759"/>
<dbReference type="InterPro" id="IPR016161">
    <property type="entry name" value="Ald_DH/histidinol_DH"/>
</dbReference>
<evidence type="ECO:0000256" key="6">
    <source>
        <dbReference type="PROSITE-ProRule" id="PRU10007"/>
    </source>
</evidence>
<dbReference type="GeneID" id="36516195"/>
<dbReference type="PROSITE" id="PS00687">
    <property type="entry name" value="ALDEHYDE_DEHYDR_GLU"/>
    <property type="match status" value="1"/>
</dbReference>
<dbReference type="InterPro" id="IPR016162">
    <property type="entry name" value="Ald_DH_N"/>
</dbReference>
<evidence type="ECO:0000313" key="10">
    <source>
        <dbReference type="Proteomes" id="UP000238350"/>
    </source>
</evidence>
<feature type="active site" evidence="5 6">
    <location>
        <position position="230"/>
    </location>
</feature>
<dbReference type="PANTHER" id="PTHR43570:SF16">
    <property type="entry name" value="ALDEHYDE DEHYDROGENASE TYPE III, ISOFORM Q"/>
    <property type="match status" value="1"/>
</dbReference>